<dbReference type="InterPro" id="IPR036388">
    <property type="entry name" value="WH-like_DNA-bd_sf"/>
</dbReference>
<feature type="domain" description="Mga helix-turn-helix" evidence="1">
    <location>
        <begin position="82"/>
        <end position="164"/>
    </location>
</feature>
<accession>A0A5N0YP83</accession>
<dbReference type="RefSeq" id="WP_104660922.1">
    <property type="nucleotide sequence ID" value="NZ_PTWL01000060.1"/>
</dbReference>
<dbReference type="Pfam" id="PF05043">
    <property type="entry name" value="Mga"/>
    <property type="match status" value="1"/>
</dbReference>
<evidence type="ECO:0000313" key="2">
    <source>
        <dbReference type="EMBL" id="KAA9204433.1"/>
    </source>
</evidence>
<sequence length="496" mass="58841">MIEQILLDEHARGKLHVYGKLLTLPPGEYMLDHLRENLEVAISQVRLKKLLVSIQEDLENIYETKIFSSKKKLFIAEEMIQYNQYQHFLSTKSIPYQLLLSIITNKDADLMAFCQRNYISRSTCFRQTKKLAHYLKEHEITLNLSNLTITGSEMLIRIIFFNFFWFVSLGESLDELSFSHELEKLIYRHEGTNLKNKFEIGKREAMLHCKISLLRIKNGHFTDIYQLTTTSFIPNGTKLDFFYDYFQIADLKLDILEVNSLFYLFYYWPFLTSNQDIRFPVIAHSYQKINDSLKKILQEFNTHCNQYISDFQLQENPSLYLNIYLSFLNFSLFKQKIPLTTFFISSYITEKYPMLHILTSKLESFWRKVAHRKNFSWLKTCSKDLAFIQACLLYPHYVKLEEKYKLKVGFIDVSEHLISSEIINLVEKIPFVDIERITLPITKEFDFFIFGSPLLVPDRLDPSTYLVVDFCRYKDFGTTLYQKILKVHNTKLQEQA</sequence>
<organism evidence="2 3">
    <name type="scientific">Enterococcus durans</name>
    <dbReference type="NCBI Taxonomy" id="53345"/>
    <lineage>
        <taxon>Bacteria</taxon>
        <taxon>Bacillati</taxon>
        <taxon>Bacillota</taxon>
        <taxon>Bacilli</taxon>
        <taxon>Lactobacillales</taxon>
        <taxon>Enterococcaceae</taxon>
        <taxon>Enterococcus</taxon>
    </lineage>
</organism>
<evidence type="ECO:0000259" key="1">
    <source>
        <dbReference type="Pfam" id="PF05043"/>
    </source>
</evidence>
<protein>
    <submittedName>
        <fullName evidence="2">M protein trans-acting positive regulator</fullName>
    </submittedName>
</protein>
<reference evidence="2 3" key="1">
    <citation type="submission" date="2019-09" db="EMBL/GenBank/DDBJ databases">
        <title>Vancomyinc resistant enterococci isolated from farm animals in Switzerland.</title>
        <authorList>
            <person name="Stevens M.J.A."/>
            <person name="Stephan R."/>
            <person name="Morach M."/>
            <person name="Nuesch-Inderbinen M."/>
        </authorList>
    </citation>
    <scope>NUCLEOTIDE SEQUENCE [LARGE SCALE GENOMIC DNA]</scope>
    <source>
        <strain evidence="2 3">GH27</strain>
    </source>
</reference>
<evidence type="ECO:0000313" key="3">
    <source>
        <dbReference type="Proteomes" id="UP000326078"/>
    </source>
</evidence>
<name>A0A5N0YP83_9ENTE</name>
<proteinExistence type="predicted"/>
<dbReference type="Gene3D" id="1.10.10.10">
    <property type="entry name" value="Winged helix-like DNA-binding domain superfamily/Winged helix DNA-binding domain"/>
    <property type="match status" value="1"/>
</dbReference>
<comment type="caution">
    <text evidence="2">The sequence shown here is derived from an EMBL/GenBank/DDBJ whole genome shotgun (WGS) entry which is preliminary data.</text>
</comment>
<dbReference type="AlphaFoldDB" id="A0A5N0YP83"/>
<dbReference type="Proteomes" id="UP000326078">
    <property type="component" value="Unassembled WGS sequence"/>
</dbReference>
<gene>
    <name evidence="2" type="ORF">F6X95_11415</name>
</gene>
<dbReference type="InterPro" id="IPR007737">
    <property type="entry name" value="Mga_HTH"/>
</dbReference>
<dbReference type="EMBL" id="VYUT01000017">
    <property type="protein sequence ID" value="KAA9204433.1"/>
    <property type="molecule type" value="Genomic_DNA"/>
</dbReference>